<name>A0ABX7I4Q1_9BACT</name>
<dbReference type="InterPro" id="IPR049279">
    <property type="entry name" value="DUF3108-like"/>
</dbReference>
<dbReference type="RefSeq" id="WP_204663035.1">
    <property type="nucleotide sequence ID" value="NZ_CP056775.1"/>
</dbReference>
<keyword evidence="1" id="KW-0732">Signal</keyword>
<evidence type="ECO:0000256" key="1">
    <source>
        <dbReference type="SAM" id="SignalP"/>
    </source>
</evidence>
<feature type="chain" id="PRO_5045383775" description="DUF3108 domain-containing protein" evidence="1">
    <location>
        <begin position="22"/>
        <end position="231"/>
    </location>
</feature>
<dbReference type="Pfam" id="PF21347">
    <property type="entry name" value="DUF3108_like"/>
    <property type="match status" value="1"/>
</dbReference>
<dbReference type="EMBL" id="CP056775">
    <property type="protein sequence ID" value="QRR01081.1"/>
    <property type="molecule type" value="Genomic_DNA"/>
</dbReference>
<reference evidence="3 4" key="1">
    <citation type="submission" date="2020-06" db="EMBL/GenBank/DDBJ databases">
        <title>Dyadobacter sandarakinus sp. nov., isolated from the soil of the Arctic Yellow River Station.</title>
        <authorList>
            <person name="Zhang Y."/>
            <person name="Peng F."/>
        </authorList>
    </citation>
    <scope>NUCLEOTIDE SEQUENCE [LARGE SCALE GENOMIC DNA]</scope>
    <source>
        <strain evidence="3 4">Q3-56</strain>
    </source>
</reference>
<dbReference type="Proteomes" id="UP000612680">
    <property type="component" value="Chromosome"/>
</dbReference>
<proteinExistence type="predicted"/>
<accession>A0ABX7I4Q1</accession>
<feature type="signal peptide" evidence="1">
    <location>
        <begin position="1"/>
        <end position="21"/>
    </location>
</feature>
<dbReference type="Gene3D" id="2.40.360.20">
    <property type="match status" value="1"/>
</dbReference>
<sequence length="231" mass="25708">MKNRLMTLMFCMLVSAVNVFAQTCAGIAMKEGSGFEMDTFDGKGKLSGHIVYKVTKVEKEAAGLALTLAMEVMDQKGKSVMKNDYQMHCNGNTVSIDASSLISEEQLKSFKNMEMRYTSENIEIPSDLTVGQKLKDASLKGEGNSSSIPVKFNMQLRNRNVAALEKVTVPAGTYDAYRINSDMHMEMMMGFPVKMEMQSISYRAPGVLWDVKNETYRKGKLVASSQLTKIF</sequence>
<protein>
    <recommendedName>
        <fullName evidence="2">DUF3108 domain-containing protein</fullName>
    </recommendedName>
</protein>
<evidence type="ECO:0000259" key="2">
    <source>
        <dbReference type="Pfam" id="PF21347"/>
    </source>
</evidence>
<feature type="domain" description="DUF3108" evidence="2">
    <location>
        <begin position="30"/>
        <end position="227"/>
    </location>
</feature>
<evidence type="ECO:0000313" key="3">
    <source>
        <dbReference type="EMBL" id="QRR01081.1"/>
    </source>
</evidence>
<gene>
    <name evidence="3" type="ORF">HWI92_09275</name>
</gene>
<organism evidence="3 4">
    <name type="scientific">Dyadobacter sandarakinus</name>
    <dbReference type="NCBI Taxonomy" id="2747268"/>
    <lineage>
        <taxon>Bacteria</taxon>
        <taxon>Pseudomonadati</taxon>
        <taxon>Bacteroidota</taxon>
        <taxon>Cytophagia</taxon>
        <taxon>Cytophagales</taxon>
        <taxon>Spirosomataceae</taxon>
        <taxon>Dyadobacter</taxon>
    </lineage>
</organism>
<keyword evidence="4" id="KW-1185">Reference proteome</keyword>
<evidence type="ECO:0000313" key="4">
    <source>
        <dbReference type="Proteomes" id="UP000612680"/>
    </source>
</evidence>